<evidence type="ECO:0000256" key="1">
    <source>
        <dbReference type="ARBA" id="ARBA00022617"/>
    </source>
</evidence>
<organism evidence="7 8">
    <name type="scientific">Plesiocystis pacifica SIR-1</name>
    <dbReference type="NCBI Taxonomy" id="391625"/>
    <lineage>
        <taxon>Bacteria</taxon>
        <taxon>Pseudomonadati</taxon>
        <taxon>Myxococcota</taxon>
        <taxon>Polyangia</taxon>
        <taxon>Nannocystales</taxon>
        <taxon>Nannocystaceae</taxon>
        <taxon>Plesiocystis</taxon>
    </lineage>
</organism>
<comment type="caution">
    <text evidence="7">The sequence shown here is derived from an EMBL/GenBank/DDBJ whole genome shotgun (WGS) entry which is preliminary data.</text>
</comment>
<dbReference type="GO" id="GO:0004130">
    <property type="term" value="F:cytochrome-c peroxidase activity"/>
    <property type="evidence" value="ECO:0007669"/>
    <property type="project" value="TreeGrafter"/>
</dbReference>
<dbReference type="GO" id="GO:0046872">
    <property type="term" value="F:metal ion binding"/>
    <property type="evidence" value="ECO:0007669"/>
    <property type="project" value="UniProtKB-KW"/>
</dbReference>
<evidence type="ECO:0000313" key="8">
    <source>
        <dbReference type="Proteomes" id="UP000005801"/>
    </source>
</evidence>
<evidence type="ECO:0000256" key="4">
    <source>
        <dbReference type="PROSITE-ProRule" id="PRU00433"/>
    </source>
</evidence>
<feature type="domain" description="Cytochrome c" evidence="6">
    <location>
        <begin position="546"/>
        <end position="641"/>
    </location>
</feature>
<dbReference type="Gene3D" id="1.10.760.10">
    <property type="entry name" value="Cytochrome c-like domain"/>
    <property type="match status" value="2"/>
</dbReference>
<protein>
    <recommendedName>
        <fullName evidence="6">Cytochrome c domain-containing protein</fullName>
    </recommendedName>
</protein>
<dbReference type="Gene3D" id="2.130.10.10">
    <property type="entry name" value="YVTN repeat-like/Quinoprotein amine dehydrogenase"/>
    <property type="match status" value="1"/>
</dbReference>
<dbReference type="GO" id="GO:0009055">
    <property type="term" value="F:electron transfer activity"/>
    <property type="evidence" value="ECO:0007669"/>
    <property type="project" value="InterPro"/>
</dbReference>
<reference evidence="7 8" key="1">
    <citation type="submission" date="2007-06" db="EMBL/GenBank/DDBJ databases">
        <authorList>
            <person name="Shimkets L."/>
            <person name="Ferriera S."/>
            <person name="Johnson J."/>
            <person name="Kravitz S."/>
            <person name="Beeson K."/>
            <person name="Sutton G."/>
            <person name="Rogers Y.-H."/>
            <person name="Friedman R."/>
            <person name="Frazier M."/>
            <person name="Venter J.C."/>
        </authorList>
    </citation>
    <scope>NUCLEOTIDE SEQUENCE [LARGE SCALE GENOMIC DNA]</scope>
    <source>
        <strain evidence="7 8">SIR-1</strain>
    </source>
</reference>
<dbReference type="InterPro" id="IPR036909">
    <property type="entry name" value="Cyt_c-like_dom_sf"/>
</dbReference>
<dbReference type="eggNOG" id="COG1858">
    <property type="taxonomic scope" value="Bacteria"/>
</dbReference>
<dbReference type="InterPro" id="IPR009056">
    <property type="entry name" value="Cyt_c-like_dom"/>
</dbReference>
<dbReference type="InterPro" id="IPR015943">
    <property type="entry name" value="WD40/YVTN_repeat-like_dom_sf"/>
</dbReference>
<dbReference type="STRING" id="391625.PPSIR1_36637"/>
<dbReference type="Pfam" id="PF00034">
    <property type="entry name" value="Cytochrom_C"/>
    <property type="match status" value="1"/>
</dbReference>
<keyword evidence="3 4" id="KW-0408">Iron</keyword>
<feature type="domain" description="Cytochrome c" evidence="6">
    <location>
        <begin position="432"/>
        <end position="535"/>
    </location>
</feature>
<dbReference type="SUPFAM" id="SSF46626">
    <property type="entry name" value="Cytochrome c"/>
    <property type="match status" value="2"/>
</dbReference>
<dbReference type="EMBL" id="ABCS01000012">
    <property type="protein sequence ID" value="EDM80296.1"/>
    <property type="molecule type" value="Genomic_DNA"/>
</dbReference>
<dbReference type="SUPFAM" id="SSF50974">
    <property type="entry name" value="Nitrous oxide reductase, N-terminal domain"/>
    <property type="match status" value="1"/>
</dbReference>
<proteinExistence type="predicted"/>
<feature type="region of interest" description="Disordered" evidence="5">
    <location>
        <begin position="20"/>
        <end position="46"/>
    </location>
</feature>
<keyword evidence="8" id="KW-1185">Reference proteome</keyword>
<dbReference type="Proteomes" id="UP000005801">
    <property type="component" value="Unassembled WGS sequence"/>
</dbReference>
<dbReference type="PANTHER" id="PTHR30600">
    <property type="entry name" value="CYTOCHROME C PEROXIDASE-RELATED"/>
    <property type="match status" value="1"/>
</dbReference>
<evidence type="ECO:0000256" key="3">
    <source>
        <dbReference type="ARBA" id="ARBA00023004"/>
    </source>
</evidence>
<gene>
    <name evidence="7" type="ORF">PPSIR1_36637</name>
</gene>
<name>A6G1N2_9BACT</name>
<keyword evidence="2 4" id="KW-0479">Metal-binding</keyword>
<evidence type="ECO:0000256" key="2">
    <source>
        <dbReference type="ARBA" id="ARBA00022723"/>
    </source>
</evidence>
<evidence type="ECO:0000313" key="7">
    <source>
        <dbReference type="EMBL" id="EDM80296.1"/>
    </source>
</evidence>
<dbReference type="PROSITE" id="PS51007">
    <property type="entry name" value="CYTC"/>
    <property type="match status" value="2"/>
</dbReference>
<feature type="compositionally biased region" description="Low complexity" evidence="5">
    <location>
        <begin position="20"/>
        <end position="34"/>
    </location>
</feature>
<dbReference type="InterPro" id="IPR011045">
    <property type="entry name" value="N2O_reductase_N"/>
</dbReference>
<sequence>MGAGALALSAWTLTARAIEPGTGAATPSPAGAEGSEAKLGSPTSASVGNHGGTIVADAHGFLVVDRGSHSLIRTDREGKALAALTLEGAPGEIVHDGAGKLFLADRHGDRIVRVAPGDASGAGLAEQSSVELREPHGLALTPDGETLLATSVAEHELVALDAETLELRWRLELMPEPRGVAVASSGEVAAVGFLTTGSVAFVDLVRGELMTWQALDPRDHVRLVEKDDGWGDTFTVARIEEARSRFAVPVETGRRYSRGAFALAYLSDDVLVAANQLATPQLRRVPARDRNDTYGGGDQSIRPMVHRLSMMAGDGALGARPNHLEIPVHQPHAMAYDAKEDVLYVAGYGDERILAVRAPSSGLLDLAWVAELDGNGMKRAKAQKTCGADGLVLDGEGGLWVHCEFRRNLVRVDVEDGSFEAGPELAEAKRSELVERGADLFRRSNPLTSDAGTLACSNCHPEARADGLTWRLGKSTLQAPVLAGRVTQTEPFKWDGQDPDLDASLHHTMFRLGGTPDEVKQADFDALVAYLESLPAPKPKSAKDPEAVERGRQVFEAEACNACHAGDRFVDHSQHDLETSMAVVDTPSLLGLSHSSPYYHDGSAKDLHTLVTDRGTIHEMADFSGLSPAERDDLVAYLEVL</sequence>
<dbReference type="GO" id="GO:0020037">
    <property type="term" value="F:heme binding"/>
    <property type="evidence" value="ECO:0007669"/>
    <property type="project" value="InterPro"/>
</dbReference>
<evidence type="ECO:0000256" key="5">
    <source>
        <dbReference type="SAM" id="MobiDB-lite"/>
    </source>
</evidence>
<keyword evidence="1 4" id="KW-0349">Heme</keyword>
<evidence type="ECO:0000259" key="6">
    <source>
        <dbReference type="PROSITE" id="PS51007"/>
    </source>
</evidence>
<dbReference type="AlphaFoldDB" id="A6G1N2"/>
<accession>A6G1N2</accession>
<dbReference type="InterPro" id="IPR051395">
    <property type="entry name" value="Cytochrome_c_Peroxidase/MauG"/>
</dbReference>
<dbReference type="eggNOG" id="COG3391">
    <property type="taxonomic scope" value="Bacteria"/>
</dbReference>